<keyword evidence="5 13" id="KW-0444">Lipid biosynthesis</keyword>
<evidence type="ECO:0000256" key="11">
    <source>
        <dbReference type="ARBA" id="ARBA00023098"/>
    </source>
</evidence>
<evidence type="ECO:0000256" key="1">
    <source>
        <dbReference type="ARBA" id="ARBA00002274"/>
    </source>
</evidence>
<organism evidence="15 16">
    <name type="scientific">Rickettsia asembonensis</name>
    <dbReference type="NCBI Taxonomy" id="1068590"/>
    <lineage>
        <taxon>Bacteria</taxon>
        <taxon>Pseudomonadati</taxon>
        <taxon>Pseudomonadota</taxon>
        <taxon>Alphaproteobacteria</taxon>
        <taxon>Rickettsiales</taxon>
        <taxon>Rickettsiaceae</taxon>
        <taxon>Rickettsieae</taxon>
        <taxon>Rickettsia</taxon>
        <taxon>spotted fever group</taxon>
    </lineage>
</organism>
<accession>A0A0C2LXS1</accession>
<keyword evidence="7 13" id="KW-0808">Transferase</keyword>
<evidence type="ECO:0000256" key="12">
    <source>
        <dbReference type="ARBA" id="ARBA00029757"/>
    </source>
</evidence>
<dbReference type="GO" id="GO:0009244">
    <property type="term" value="P:lipopolysaccharide core region biosynthetic process"/>
    <property type="evidence" value="ECO:0007669"/>
    <property type="project" value="TreeGrafter"/>
</dbReference>
<gene>
    <name evidence="13" type="primary">lpxK</name>
    <name evidence="15" type="ORF">SB78_07030</name>
</gene>
<keyword evidence="14" id="KW-0472">Membrane</keyword>
<dbReference type="AlphaFoldDB" id="A0A0C2LXS1"/>
<dbReference type="InterPro" id="IPR027417">
    <property type="entry name" value="P-loop_NTPase"/>
</dbReference>
<protein>
    <recommendedName>
        <fullName evidence="4 13">Tetraacyldisaccharide 4'-kinase</fullName>
        <ecNumber evidence="3 13">2.7.1.130</ecNumber>
    </recommendedName>
    <alternativeName>
        <fullName evidence="12 13">Lipid A 4'-kinase</fullName>
    </alternativeName>
</protein>
<sequence>MIKLLYPEFWQKRNIIAYLLLPISLIYQFLGYLRVSLARPIMLPAKVICVGNCSVGGTGKTQIVMYLAKLLRAKNVSFIIVTKAYGSNLKSTTTIHQGHTALEVGDEGVILAKYGTVIATKNIKEILPLINELKPDVIIVDDFLQNPYFHKDFTIVSVDSQRLFGNGFLIPAGPLRQYPNKVLDAADLIFLVSSNHDKIQNELVSYTGKLINAQIVPSNNIDKIKNYFAFSGIGNPERFFSTLKNYGLNITGYKIFPDHYNYLQADLENLYSLAKEHNATLITTRKDYVKFSEFNYNDIICLDVELSINNPDLLNEKIFKKAQTFN</sequence>
<evidence type="ECO:0000256" key="3">
    <source>
        <dbReference type="ARBA" id="ARBA00012071"/>
    </source>
</evidence>
<keyword evidence="11 13" id="KW-0443">Lipid metabolism</keyword>
<comment type="catalytic activity">
    <reaction evidence="13">
        <text>a lipid A disaccharide + ATP = a lipid IVA + ADP + H(+)</text>
        <dbReference type="Rhea" id="RHEA:67840"/>
        <dbReference type="ChEBI" id="CHEBI:15378"/>
        <dbReference type="ChEBI" id="CHEBI:30616"/>
        <dbReference type="ChEBI" id="CHEBI:176343"/>
        <dbReference type="ChEBI" id="CHEBI:176425"/>
        <dbReference type="ChEBI" id="CHEBI:456216"/>
        <dbReference type="EC" id="2.7.1.130"/>
    </reaction>
</comment>
<dbReference type="GO" id="GO:0009245">
    <property type="term" value="P:lipid A biosynthetic process"/>
    <property type="evidence" value="ECO:0007669"/>
    <property type="project" value="UniProtKB-UniRule"/>
</dbReference>
<comment type="caution">
    <text evidence="15">The sequence shown here is derived from an EMBL/GenBank/DDBJ whole genome shotgun (WGS) entry which is preliminary data.</text>
</comment>
<dbReference type="NCBIfam" id="TIGR00682">
    <property type="entry name" value="lpxK"/>
    <property type="match status" value="1"/>
</dbReference>
<evidence type="ECO:0000256" key="6">
    <source>
        <dbReference type="ARBA" id="ARBA00022556"/>
    </source>
</evidence>
<feature type="transmembrane region" description="Helical" evidence="14">
    <location>
        <begin position="15"/>
        <end position="33"/>
    </location>
</feature>
<keyword evidence="10 13" id="KW-0067">ATP-binding</keyword>
<keyword evidence="14" id="KW-0812">Transmembrane</keyword>
<keyword evidence="14" id="KW-1133">Transmembrane helix</keyword>
<name>A0A0C2LXS1_9RICK</name>
<dbReference type="PANTHER" id="PTHR42724">
    <property type="entry name" value="TETRAACYLDISACCHARIDE 4'-KINASE"/>
    <property type="match status" value="1"/>
</dbReference>
<feature type="binding site" evidence="13">
    <location>
        <begin position="54"/>
        <end position="61"/>
    </location>
    <ligand>
        <name>ATP</name>
        <dbReference type="ChEBI" id="CHEBI:30616"/>
    </ligand>
</feature>
<evidence type="ECO:0000256" key="5">
    <source>
        <dbReference type="ARBA" id="ARBA00022516"/>
    </source>
</evidence>
<evidence type="ECO:0000313" key="16">
    <source>
        <dbReference type="Proteomes" id="UP000031952"/>
    </source>
</evidence>
<keyword evidence="6 13" id="KW-0441">Lipid A biosynthesis</keyword>
<evidence type="ECO:0000256" key="2">
    <source>
        <dbReference type="ARBA" id="ARBA00004870"/>
    </source>
</evidence>
<dbReference type="SUPFAM" id="SSF52540">
    <property type="entry name" value="P-loop containing nucleoside triphosphate hydrolases"/>
    <property type="match status" value="1"/>
</dbReference>
<evidence type="ECO:0000256" key="14">
    <source>
        <dbReference type="SAM" id="Phobius"/>
    </source>
</evidence>
<comment type="function">
    <text evidence="1 13">Transfers the gamma-phosphate of ATP to the 4'-position of a tetraacyldisaccharide 1-phosphate intermediate (termed DS-1-P) to form tetraacyldisaccharide 1,4'-bis-phosphate (lipid IVA).</text>
</comment>
<proteinExistence type="inferred from homology"/>
<dbReference type="GO" id="GO:0005524">
    <property type="term" value="F:ATP binding"/>
    <property type="evidence" value="ECO:0007669"/>
    <property type="project" value="UniProtKB-UniRule"/>
</dbReference>
<keyword evidence="16" id="KW-1185">Reference proteome</keyword>
<dbReference type="PANTHER" id="PTHR42724:SF1">
    <property type="entry name" value="TETRAACYLDISACCHARIDE 4'-KINASE, MITOCHONDRIAL-RELATED"/>
    <property type="match status" value="1"/>
</dbReference>
<evidence type="ECO:0000256" key="7">
    <source>
        <dbReference type="ARBA" id="ARBA00022679"/>
    </source>
</evidence>
<dbReference type="GO" id="GO:0005886">
    <property type="term" value="C:plasma membrane"/>
    <property type="evidence" value="ECO:0007669"/>
    <property type="project" value="TreeGrafter"/>
</dbReference>
<dbReference type="Proteomes" id="UP000031952">
    <property type="component" value="Unassembled WGS sequence"/>
</dbReference>
<dbReference type="UniPathway" id="UPA00359">
    <property type="reaction ID" value="UER00482"/>
</dbReference>
<keyword evidence="9 13" id="KW-0418">Kinase</keyword>
<dbReference type="GO" id="GO:0009029">
    <property type="term" value="F:lipid-A 4'-kinase activity"/>
    <property type="evidence" value="ECO:0007669"/>
    <property type="project" value="UniProtKB-UniRule"/>
</dbReference>
<dbReference type="Pfam" id="PF02606">
    <property type="entry name" value="LpxK"/>
    <property type="match status" value="1"/>
</dbReference>
<dbReference type="InterPro" id="IPR003758">
    <property type="entry name" value="LpxK"/>
</dbReference>
<keyword evidence="8 13" id="KW-0547">Nucleotide-binding</keyword>
<evidence type="ECO:0000313" key="15">
    <source>
        <dbReference type="EMBL" id="KIJ88217.1"/>
    </source>
</evidence>
<evidence type="ECO:0000256" key="13">
    <source>
        <dbReference type="HAMAP-Rule" id="MF_00409"/>
    </source>
</evidence>
<reference evidence="15 16" key="1">
    <citation type="submission" date="2014-12" db="EMBL/GenBank/DDBJ databases">
        <title>Whole genome sequence of Candidatus Rickettsia asemboensis strain NMRCii isolated from cat fleas in west Kenya.</title>
        <authorList>
            <person name="Jima D."/>
            <person name="Luce-Fedrow A."/>
            <person name="Yang Y."/>
            <person name="Maina A.N."/>
            <person name="Snesrud E.C."/>
            <person name="Jarman R.G."/>
            <person name="Richards A.L."/>
            <person name="Hang J."/>
        </authorList>
    </citation>
    <scope>NUCLEOTIDE SEQUENCE [LARGE SCALE GENOMIC DNA]</scope>
    <source>
        <strain evidence="15 16">NMRCii</strain>
    </source>
</reference>
<evidence type="ECO:0000256" key="8">
    <source>
        <dbReference type="ARBA" id="ARBA00022741"/>
    </source>
</evidence>
<evidence type="ECO:0000256" key="10">
    <source>
        <dbReference type="ARBA" id="ARBA00022840"/>
    </source>
</evidence>
<dbReference type="EC" id="2.7.1.130" evidence="3 13"/>
<dbReference type="EMBL" id="JWSW01000087">
    <property type="protein sequence ID" value="KIJ88217.1"/>
    <property type="molecule type" value="Genomic_DNA"/>
</dbReference>
<dbReference type="HAMAP" id="MF_00409">
    <property type="entry name" value="LpxK"/>
    <property type="match status" value="1"/>
</dbReference>
<comment type="similarity">
    <text evidence="13">Belongs to the LpxK family.</text>
</comment>
<evidence type="ECO:0000256" key="4">
    <source>
        <dbReference type="ARBA" id="ARBA00016436"/>
    </source>
</evidence>
<dbReference type="RefSeq" id="WP_041079617.1">
    <property type="nucleotide sequence ID" value="NZ_JWSW01000087.1"/>
</dbReference>
<comment type="pathway">
    <text evidence="2 13">Glycolipid biosynthesis; lipid IV(A) biosynthesis; lipid IV(A) from (3R)-3-hydroxytetradecanoyl-[acyl-carrier-protein] and UDP-N-acetyl-alpha-D-glucosamine: step 6/6.</text>
</comment>
<evidence type="ECO:0000256" key="9">
    <source>
        <dbReference type="ARBA" id="ARBA00022777"/>
    </source>
</evidence>